<dbReference type="PANTHER" id="PTHR30146:SF109">
    <property type="entry name" value="HTH-TYPE TRANSCRIPTIONAL REGULATOR GALS"/>
    <property type="match status" value="1"/>
</dbReference>
<sequence>MRERVTLRDVARLAAVSAKTVSRVVNDDAHVTPGTRARVQKAIAELGFQPNLVARSLRVGRADVVGLVVESLADPFFARLTSAVEQAAYERGLAVMVSSVGNQEPERESVIVESLLVRQVAGLIVAPMAQSHTYLAGPGRRTPIVFVDRLPEGLVSDAVLVDDLAAAETATRHLLDHGHRRVAFLGSELRNPTTRLRLAGYRRALAAHGLAGDESLVAVGAGTAAEAREAAELLLAAPQPPTAIFSSNMRCSLGLVPLLHGRGRTDVAVVSFDDFAMADSLVPAVTVLDHDPEVIGRAAAERLFRRLDEPDAPAETVMVPVGLVARGSGELRPPGHEGGDGHVPQDSLQDRVRHGAEGRASTMTTPHAQEGAR</sequence>
<dbReference type="PROSITE" id="PS00356">
    <property type="entry name" value="HTH_LACI_1"/>
    <property type="match status" value="1"/>
</dbReference>
<dbReference type="CDD" id="cd01392">
    <property type="entry name" value="HTH_LacI"/>
    <property type="match status" value="1"/>
</dbReference>
<keyword evidence="1" id="KW-0805">Transcription regulation</keyword>
<dbReference type="PANTHER" id="PTHR30146">
    <property type="entry name" value="LACI-RELATED TRANSCRIPTIONAL REPRESSOR"/>
    <property type="match status" value="1"/>
</dbReference>
<evidence type="ECO:0000313" key="7">
    <source>
        <dbReference type="Proteomes" id="UP000322499"/>
    </source>
</evidence>
<evidence type="ECO:0000256" key="3">
    <source>
        <dbReference type="ARBA" id="ARBA00023163"/>
    </source>
</evidence>
<gene>
    <name evidence="6" type="ORF">BD833_101180</name>
</gene>
<evidence type="ECO:0000256" key="4">
    <source>
        <dbReference type="SAM" id="MobiDB-lite"/>
    </source>
</evidence>
<accession>A0A5S5D6R4</accession>
<feature type="domain" description="HTH lacI-type" evidence="5">
    <location>
        <begin position="5"/>
        <end position="59"/>
    </location>
</feature>
<evidence type="ECO:0000256" key="2">
    <source>
        <dbReference type="ARBA" id="ARBA00023125"/>
    </source>
</evidence>
<evidence type="ECO:0000259" key="5">
    <source>
        <dbReference type="PROSITE" id="PS50932"/>
    </source>
</evidence>
<dbReference type="InterPro" id="IPR010982">
    <property type="entry name" value="Lambda_DNA-bd_dom_sf"/>
</dbReference>
<dbReference type="Pfam" id="PF13377">
    <property type="entry name" value="Peripla_BP_3"/>
    <property type="match status" value="1"/>
</dbReference>
<dbReference type="InterPro" id="IPR028082">
    <property type="entry name" value="Peripla_BP_I"/>
</dbReference>
<dbReference type="AlphaFoldDB" id="A0A5S5D6R4"/>
<dbReference type="CDD" id="cd06267">
    <property type="entry name" value="PBP1_LacI_sugar_binding-like"/>
    <property type="match status" value="1"/>
</dbReference>
<keyword evidence="3" id="KW-0804">Transcription</keyword>
<dbReference type="GO" id="GO:0003700">
    <property type="term" value="F:DNA-binding transcription factor activity"/>
    <property type="evidence" value="ECO:0007669"/>
    <property type="project" value="TreeGrafter"/>
</dbReference>
<organism evidence="6 7">
    <name type="scientific">Blastococcus xanthinilyticus</name>
    <dbReference type="NCBI Taxonomy" id="1564164"/>
    <lineage>
        <taxon>Bacteria</taxon>
        <taxon>Bacillati</taxon>
        <taxon>Actinomycetota</taxon>
        <taxon>Actinomycetes</taxon>
        <taxon>Geodermatophilales</taxon>
        <taxon>Geodermatophilaceae</taxon>
        <taxon>Blastococcus</taxon>
    </lineage>
</organism>
<name>A0A5S5D6R4_9ACTN</name>
<dbReference type="SUPFAM" id="SSF53822">
    <property type="entry name" value="Periplasmic binding protein-like I"/>
    <property type="match status" value="1"/>
</dbReference>
<dbReference type="Gene3D" id="1.10.260.40">
    <property type="entry name" value="lambda repressor-like DNA-binding domains"/>
    <property type="match status" value="1"/>
</dbReference>
<dbReference type="SUPFAM" id="SSF47413">
    <property type="entry name" value="lambda repressor-like DNA-binding domains"/>
    <property type="match status" value="1"/>
</dbReference>
<dbReference type="Gene3D" id="3.40.50.2300">
    <property type="match status" value="2"/>
</dbReference>
<keyword evidence="7" id="KW-1185">Reference proteome</keyword>
<evidence type="ECO:0000256" key="1">
    <source>
        <dbReference type="ARBA" id="ARBA00023015"/>
    </source>
</evidence>
<feature type="region of interest" description="Disordered" evidence="4">
    <location>
        <begin position="326"/>
        <end position="373"/>
    </location>
</feature>
<evidence type="ECO:0000313" key="6">
    <source>
        <dbReference type="EMBL" id="TYP90462.1"/>
    </source>
</evidence>
<dbReference type="SMART" id="SM00354">
    <property type="entry name" value="HTH_LACI"/>
    <property type="match status" value="1"/>
</dbReference>
<dbReference type="Proteomes" id="UP000322499">
    <property type="component" value="Unassembled WGS sequence"/>
</dbReference>
<dbReference type="PRINTS" id="PR00036">
    <property type="entry name" value="HTHLACI"/>
</dbReference>
<dbReference type="EMBL" id="VNHW01000001">
    <property type="protein sequence ID" value="TYP90462.1"/>
    <property type="molecule type" value="Genomic_DNA"/>
</dbReference>
<dbReference type="InterPro" id="IPR000843">
    <property type="entry name" value="HTH_LacI"/>
</dbReference>
<keyword evidence="2" id="KW-0238">DNA-binding</keyword>
<dbReference type="InterPro" id="IPR046335">
    <property type="entry name" value="LacI/GalR-like_sensor"/>
</dbReference>
<proteinExistence type="predicted"/>
<comment type="caution">
    <text evidence="6">The sequence shown here is derived from an EMBL/GenBank/DDBJ whole genome shotgun (WGS) entry which is preliminary data.</text>
</comment>
<dbReference type="GO" id="GO:0000976">
    <property type="term" value="F:transcription cis-regulatory region binding"/>
    <property type="evidence" value="ECO:0007669"/>
    <property type="project" value="TreeGrafter"/>
</dbReference>
<dbReference type="PROSITE" id="PS50932">
    <property type="entry name" value="HTH_LACI_2"/>
    <property type="match status" value="1"/>
</dbReference>
<dbReference type="Pfam" id="PF00356">
    <property type="entry name" value="LacI"/>
    <property type="match status" value="1"/>
</dbReference>
<feature type="compositionally biased region" description="Basic and acidic residues" evidence="4">
    <location>
        <begin position="348"/>
        <end position="357"/>
    </location>
</feature>
<protein>
    <submittedName>
        <fullName evidence="6">LacI family transcriptional regulator</fullName>
    </submittedName>
</protein>
<reference evidence="6 7" key="1">
    <citation type="submission" date="2019-07" db="EMBL/GenBank/DDBJ databases">
        <title>Genomic Encyclopedia of Archaeal and Bacterial Type Strains, Phase II (KMG-II): from individual species to whole genera.</title>
        <authorList>
            <person name="Goeker M."/>
        </authorList>
    </citation>
    <scope>NUCLEOTIDE SEQUENCE [LARGE SCALE GENOMIC DNA]</scope>
    <source>
        <strain evidence="6 7">DSM 46842</strain>
    </source>
</reference>
<dbReference type="RefSeq" id="WP_166531243.1">
    <property type="nucleotide sequence ID" value="NZ_VNHW01000001.1"/>
</dbReference>